<name>A0A0H3WZ18_9BURK</name>
<dbReference type="KEGG" id="pfg:AB870_24650"/>
<protein>
    <recommendedName>
        <fullName evidence="3">Tetratrico peptide repeat group 5 domain-containing protein</fullName>
    </recommendedName>
</protein>
<geneLocation type="plasmid" evidence="1 2">
    <name>pPF72-1</name>
</geneLocation>
<organism evidence="1 2">
    <name type="scientific">Pandoraea faecigallinarum</name>
    <dbReference type="NCBI Taxonomy" id="656179"/>
    <lineage>
        <taxon>Bacteria</taxon>
        <taxon>Pseudomonadati</taxon>
        <taxon>Pseudomonadota</taxon>
        <taxon>Betaproteobacteria</taxon>
        <taxon>Burkholderiales</taxon>
        <taxon>Burkholderiaceae</taxon>
        <taxon>Pandoraea</taxon>
    </lineage>
</organism>
<dbReference type="PATRIC" id="fig|656179.3.peg.5302"/>
<reference evidence="1" key="1">
    <citation type="submission" date="2016-06" db="EMBL/GenBank/DDBJ databases">
        <title>Complete Genome Sequence of Pandoraea faecigallinarum DSM-23572.</title>
        <authorList>
            <person name="Yong D."/>
            <person name="Ee R."/>
            <person name="Lim Y.-L."/>
            <person name="Yin W.-F."/>
            <person name="Chan K.-G."/>
        </authorList>
    </citation>
    <scope>NUCLEOTIDE SEQUENCE</scope>
    <source>
        <strain evidence="1">DSM 23572</strain>
        <plasmid evidence="1">pPF72-1</plasmid>
    </source>
</reference>
<keyword evidence="2" id="KW-1185">Reference proteome</keyword>
<evidence type="ECO:0008006" key="3">
    <source>
        <dbReference type="Google" id="ProtNLM"/>
    </source>
</evidence>
<dbReference type="RefSeq" id="WP_047909335.1">
    <property type="nucleotide sequence ID" value="NZ_CP011808.2"/>
</dbReference>
<evidence type="ECO:0000313" key="2">
    <source>
        <dbReference type="Proteomes" id="UP000035651"/>
    </source>
</evidence>
<evidence type="ECO:0000313" key="1">
    <source>
        <dbReference type="EMBL" id="AKM33374.1"/>
    </source>
</evidence>
<accession>A0A0H3WZ18</accession>
<keyword evidence="1" id="KW-0614">Plasmid</keyword>
<dbReference type="Proteomes" id="UP000035651">
    <property type="component" value="Plasmid pPF72-1"/>
</dbReference>
<gene>
    <name evidence="1" type="ORF">AB870_24650</name>
</gene>
<sequence>MLAYKDAEKAYQLAQLPQEAAPAARQGVDATLNLARAYARGSSHEKAKGLYFELAPMLAQDGQWERSVNVFQLAGLSEQEAYEAVATACRLDHQYLLAAESFRRAGRPDLAQACITASLDRIA</sequence>
<dbReference type="AlphaFoldDB" id="A0A0H3WZ18"/>
<dbReference type="EMBL" id="CP011808">
    <property type="protein sequence ID" value="AKM33374.1"/>
    <property type="molecule type" value="Genomic_DNA"/>
</dbReference>
<proteinExistence type="predicted"/>